<name>A0A6J7WN77_9CAUD</name>
<gene>
    <name evidence="1" type="ORF">UFOVP191_60</name>
</gene>
<accession>A0A6J7WN77</accession>
<organism evidence="1">
    <name type="scientific">uncultured Caudovirales phage</name>
    <dbReference type="NCBI Taxonomy" id="2100421"/>
    <lineage>
        <taxon>Viruses</taxon>
        <taxon>Duplodnaviria</taxon>
        <taxon>Heunggongvirae</taxon>
        <taxon>Uroviricota</taxon>
        <taxon>Caudoviricetes</taxon>
        <taxon>Peduoviridae</taxon>
        <taxon>Maltschvirus</taxon>
        <taxon>Maltschvirus maltsch</taxon>
    </lineage>
</organism>
<dbReference type="EMBL" id="LR798233">
    <property type="protein sequence ID" value="CAB5212898.1"/>
    <property type="molecule type" value="Genomic_DNA"/>
</dbReference>
<reference evidence="1" key="1">
    <citation type="submission" date="2020-05" db="EMBL/GenBank/DDBJ databases">
        <authorList>
            <person name="Chiriac C."/>
            <person name="Salcher M."/>
            <person name="Ghai R."/>
            <person name="Kavagutti S V."/>
        </authorList>
    </citation>
    <scope>NUCLEOTIDE SEQUENCE</scope>
</reference>
<evidence type="ECO:0000313" key="1">
    <source>
        <dbReference type="EMBL" id="CAB5212898.1"/>
    </source>
</evidence>
<proteinExistence type="predicted"/>
<protein>
    <submittedName>
        <fullName evidence="1">Uncharacterized protein</fullName>
    </submittedName>
</protein>
<sequence>MANITHTFINPTTDWTQTDVDAAIARGELPAGTLAANMTKPSDWNAAHTVSNIVNADIGAAAAIDASKIADGSVSSAEFQYINSLTSNAQTQINGKQGTITLTTTGSSGAATLIADTLNIPQYAGGGSTAFSAITSATNTTAAMVVGTGASMAATGSGTIAATSCTNATLTTALTVNTGTVTLTGNAANTSVLTIGAGAVSVSGANTGDQTITLTGAVTGTGTGSFATTIATPGTLTVASTNSTATAHTHAITSSSAPGAAASLLATDASGIIGSTGTRIVKGWFTDLTVTNNIAGSITGNAATVTTNANLTGVITSVGNATSIASQTGTGTKFVVDTSPTLVTPVLGVAAATSVDVGTNATPGAGGYFKAVQTSVTEAYLRNDGVYMKNIYVGGGWARNLLGYADSADAQYMAFGGYGTGQTFTRGWIGSTYDTPWIDFNATTTGFYRPSAATANPTSATKNFTMWGGATSPVLGAATADAVSLAPVDKAAGDRRLYIQSESGSAISLGNDRLNFAAATGIISMGDTTAMTLSTSAASFAGTVTLATPVITGLPTGSGVASAATASTLASRDANGNLTAANHIEGYTTTATAAGTTTLTVSSNFQQFFTGSTTQTVTLPVTSTLVLGQQYNIVNNSTDTVTVNSSGGNAVIVLAGNTAAIITCILTSGTTAASWSVTLDSSGVTTNSNAAAGAIGETITTMGIAAAATVTISNASPCVISDTAAVANTGSPAAGITVGSVINFTTTGALPTGLSTGTNYYVISTGFTAGASYQISATPGGTAINTSSAGSGTHTRINNAILTNNTAQNIAVITLTAGDWDLSGNSNLSTTGVTTLMQSMISPSSNSLTGYYATSYGVDATSVTAENKGITNGRTFLKLSGTTTFYLVAYNSFTTGSSAGTGCITARRMR</sequence>